<feature type="transmembrane region" description="Helical" evidence="8">
    <location>
        <begin position="351"/>
        <end position="372"/>
    </location>
</feature>
<evidence type="ECO:0000256" key="3">
    <source>
        <dbReference type="ARBA" id="ARBA00022801"/>
    </source>
</evidence>
<dbReference type="InterPro" id="IPR052173">
    <property type="entry name" value="Beta-lactam_resp_regulator"/>
</dbReference>
<feature type="transmembrane region" description="Helical" evidence="8">
    <location>
        <begin position="96"/>
        <end position="118"/>
    </location>
</feature>
<dbReference type="AlphaFoldDB" id="A0A0W8ID51"/>
<evidence type="ECO:0000313" key="10">
    <source>
        <dbReference type="EMBL" id="KUG57876.1"/>
    </source>
</evidence>
<sequence>MTILALCLAALAFALAVPVPRVLSQAKFRTRSPWAAMLLWQAIALAGGLSMVGAPIVYGLGPFGDSVPAAAWHVLRLSAAADFGALPALGVHAGHIFALCLGVLLGCHLLLTLLLTYVRVLGQRRRHRDVVRLLSTPVDGNQAAALGRHFKLSPELVHAHVLEHDAPLAYCLPGRTHSGSVTVLSRGLLDQLSEAELAAVVAHEKTHLQQRHHFLTMAFEAWYRALPWLPTTRHGRAAVTELTEMLADDGALRAHQREDLVRALALSSAGQEHRDVRRDARVDAAPDQSTPGQSTPDQSTPDPSTPGGHTEPAGATESAETLSAALEPSPLITTARLSRLLVPPEPLGRPALGGILLIVAALVCVPTAALLLGP</sequence>
<keyword evidence="2" id="KW-0479">Metal-binding</keyword>
<dbReference type="RefSeq" id="WP_058889111.1">
    <property type="nucleotide sequence ID" value="NZ_LQBM01000004.1"/>
</dbReference>
<organism evidence="10 11">
    <name type="scientific">Nesterenkonia jeotgali</name>
    <dbReference type="NCBI Taxonomy" id="317018"/>
    <lineage>
        <taxon>Bacteria</taxon>
        <taxon>Bacillati</taxon>
        <taxon>Actinomycetota</taxon>
        <taxon>Actinomycetes</taxon>
        <taxon>Micrococcales</taxon>
        <taxon>Micrococcaceae</taxon>
        <taxon>Nesterenkonia</taxon>
    </lineage>
</organism>
<evidence type="ECO:0000256" key="4">
    <source>
        <dbReference type="ARBA" id="ARBA00022833"/>
    </source>
</evidence>
<dbReference type="Gene3D" id="3.30.2010.10">
    <property type="entry name" value="Metalloproteases ('zincins'), catalytic domain"/>
    <property type="match status" value="1"/>
</dbReference>
<dbReference type="Proteomes" id="UP000054023">
    <property type="component" value="Unassembled WGS sequence"/>
</dbReference>
<dbReference type="InterPro" id="IPR001915">
    <property type="entry name" value="Peptidase_M48"/>
</dbReference>
<feature type="domain" description="Peptidase M48" evidence="9">
    <location>
        <begin position="153"/>
        <end position="219"/>
    </location>
</feature>
<evidence type="ECO:0000256" key="7">
    <source>
        <dbReference type="SAM" id="MobiDB-lite"/>
    </source>
</evidence>
<feature type="transmembrane region" description="Helical" evidence="8">
    <location>
        <begin position="34"/>
        <end position="58"/>
    </location>
</feature>
<feature type="region of interest" description="Disordered" evidence="7">
    <location>
        <begin position="266"/>
        <end position="322"/>
    </location>
</feature>
<dbReference type="PANTHER" id="PTHR34978">
    <property type="entry name" value="POSSIBLE SENSOR-TRANSDUCER PROTEIN BLAR"/>
    <property type="match status" value="1"/>
</dbReference>
<proteinExistence type="inferred from homology"/>
<keyword evidence="3 6" id="KW-0378">Hydrolase</keyword>
<evidence type="ECO:0000256" key="1">
    <source>
        <dbReference type="ARBA" id="ARBA00022670"/>
    </source>
</evidence>
<keyword evidence="1 6" id="KW-0645">Protease</keyword>
<keyword evidence="5 6" id="KW-0482">Metalloprotease</keyword>
<protein>
    <recommendedName>
        <fullName evidence="9">Peptidase M48 domain-containing protein</fullName>
    </recommendedName>
</protein>
<feature type="compositionally biased region" description="Low complexity" evidence="7">
    <location>
        <begin position="293"/>
        <end position="306"/>
    </location>
</feature>
<keyword evidence="4 6" id="KW-0862">Zinc</keyword>
<dbReference type="GO" id="GO:0046872">
    <property type="term" value="F:metal ion binding"/>
    <property type="evidence" value="ECO:0007669"/>
    <property type="project" value="UniProtKB-KW"/>
</dbReference>
<evidence type="ECO:0000313" key="11">
    <source>
        <dbReference type="Proteomes" id="UP000054023"/>
    </source>
</evidence>
<dbReference type="Pfam" id="PF01435">
    <property type="entry name" value="Peptidase_M48"/>
    <property type="match status" value="1"/>
</dbReference>
<comment type="similarity">
    <text evidence="6">Belongs to the peptidase M48 family.</text>
</comment>
<dbReference type="STRING" id="317018.AVL63_04980"/>
<dbReference type="CDD" id="cd07326">
    <property type="entry name" value="M56_BlaR1_MecR1_like"/>
    <property type="match status" value="1"/>
</dbReference>
<dbReference type="GO" id="GO:0004222">
    <property type="term" value="F:metalloendopeptidase activity"/>
    <property type="evidence" value="ECO:0007669"/>
    <property type="project" value="InterPro"/>
</dbReference>
<reference evidence="11" key="1">
    <citation type="submission" date="2015-12" db="EMBL/GenBank/DDBJ databases">
        <authorList>
            <person name="Nair G.R."/>
            <person name="Kaur G."/>
            <person name="Mayilraj S."/>
        </authorList>
    </citation>
    <scope>NUCLEOTIDE SEQUENCE [LARGE SCALE GENOMIC DNA]</scope>
    <source>
        <strain evidence="11">CD08_7</strain>
    </source>
</reference>
<keyword evidence="8" id="KW-0812">Transmembrane</keyword>
<evidence type="ECO:0000256" key="2">
    <source>
        <dbReference type="ARBA" id="ARBA00022723"/>
    </source>
</evidence>
<evidence type="ECO:0000256" key="5">
    <source>
        <dbReference type="ARBA" id="ARBA00023049"/>
    </source>
</evidence>
<feature type="compositionally biased region" description="Basic and acidic residues" evidence="7">
    <location>
        <begin position="271"/>
        <end position="284"/>
    </location>
</feature>
<keyword evidence="11" id="KW-1185">Reference proteome</keyword>
<keyword evidence="8" id="KW-0472">Membrane</keyword>
<dbReference type="PANTHER" id="PTHR34978:SF3">
    <property type="entry name" value="SLR0241 PROTEIN"/>
    <property type="match status" value="1"/>
</dbReference>
<dbReference type="GO" id="GO:0006508">
    <property type="term" value="P:proteolysis"/>
    <property type="evidence" value="ECO:0007669"/>
    <property type="project" value="UniProtKB-KW"/>
</dbReference>
<gene>
    <name evidence="10" type="ORF">AVL63_04980</name>
</gene>
<evidence type="ECO:0000256" key="8">
    <source>
        <dbReference type="SAM" id="Phobius"/>
    </source>
</evidence>
<dbReference type="EMBL" id="LQBM01000004">
    <property type="protein sequence ID" value="KUG57876.1"/>
    <property type="molecule type" value="Genomic_DNA"/>
</dbReference>
<keyword evidence="8" id="KW-1133">Transmembrane helix</keyword>
<evidence type="ECO:0000256" key="6">
    <source>
        <dbReference type="RuleBase" id="RU003983"/>
    </source>
</evidence>
<evidence type="ECO:0000259" key="9">
    <source>
        <dbReference type="Pfam" id="PF01435"/>
    </source>
</evidence>
<accession>A0A0W8ID51</accession>
<dbReference type="OrthoDB" id="9785340at2"/>
<name>A0A0W8ID51_9MICC</name>
<comment type="cofactor">
    <cofactor evidence="6">
        <name>Zn(2+)</name>
        <dbReference type="ChEBI" id="CHEBI:29105"/>
    </cofactor>
    <text evidence="6">Binds 1 zinc ion per subunit.</text>
</comment>
<comment type="caution">
    <text evidence="10">The sequence shown here is derived from an EMBL/GenBank/DDBJ whole genome shotgun (WGS) entry which is preliminary data.</text>
</comment>